<dbReference type="InterPro" id="IPR000891">
    <property type="entry name" value="PYR_CT"/>
</dbReference>
<dbReference type="GO" id="GO:0003852">
    <property type="term" value="F:2-isopropylmalate synthase activity"/>
    <property type="evidence" value="ECO:0007669"/>
    <property type="project" value="UniProtKB-EC"/>
</dbReference>
<dbReference type="InterPro" id="IPR013785">
    <property type="entry name" value="Aldolase_TIM"/>
</dbReference>
<dbReference type="EC" id="2.3.3.13" evidence="3"/>
<dbReference type="Proteomes" id="UP000250831">
    <property type="component" value="Unassembled WGS sequence"/>
</dbReference>
<dbReference type="Pfam" id="PF22617">
    <property type="entry name" value="HCS_D2"/>
    <property type="match status" value="1"/>
</dbReference>
<evidence type="ECO:0000256" key="2">
    <source>
        <dbReference type="ARBA" id="ARBA00009396"/>
    </source>
</evidence>
<keyword evidence="5" id="KW-0028">Amino-acid biosynthesis</keyword>
<dbReference type="FunFam" id="3.20.20.70:FF:000010">
    <property type="entry name" value="2-isopropylmalate synthase"/>
    <property type="match status" value="1"/>
</dbReference>
<dbReference type="EMBL" id="QCXX01000004">
    <property type="protein sequence ID" value="PUV23524.1"/>
    <property type="molecule type" value="Genomic_DNA"/>
</dbReference>
<evidence type="ECO:0000259" key="10">
    <source>
        <dbReference type="PROSITE" id="PS50991"/>
    </source>
</evidence>
<evidence type="ECO:0000313" key="12">
    <source>
        <dbReference type="Proteomes" id="UP000250831"/>
    </source>
</evidence>
<dbReference type="PROSITE" id="PS00816">
    <property type="entry name" value="AIPM_HOMOCIT_SYNTH_2"/>
    <property type="match status" value="1"/>
</dbReference>
<dbReference type="FunFam" id="1.10.238.260:FF:000001">
    <property type="entry name" value="2-isopropylmalate synthase"/>
    <property type="match status" value="1"/>
</dbReference>
<comment type="pathway">
    <text evidence="1">Amino-acid biosynthesis; L-leucine biosynthesis; L-leucine from 3-methyl-2-oxobutanoate: step 1/4.</text>
</comment>
<dbReference type="RefSeq" id="WP_104383780.1">
    <property type="nucleotide sequence ID" value="NZ_DAMCKI010000052.1"/>
</dbReference>
<dbReference type="CDD" id="cd07940">
    <property type="entry name" value="DRE_TIM_IPMS"/>
    <property type="match status" value="1"/>
</dbReference>
<evidence type="ECO:0000256" key="8">
    <source>
        <dbReference type="ARBA" id="ARBA00023304"/>
    </source>
</evidence>
<reference evidence="11 12" key="1">
    <citation type="submission" date="2018-04" db="EMBL/GenBank/DDBJ databases">
        <title>Sphingobacterium sp. M46 Genome.</title>
        <authorList>
            <person name="Cheng J."/>
            <person name="Li Y."/>
        </authorList>
    </citation>
    <scope>NUCLEOTIDE SEQUENCE [LARGE SCALE GENOMIC DNA]</scope>
    <source>
        <strain evidence="11 12">M46</strain>
    </source>
</reference>
<evidence type="ECO:0000256" key="1">
    <source>
        <dbReference type="ARBA" id="ARBA00004689"/>
    </source>
</evidence>
<dbReference type="Gene3D" id="3.20.20.70">
    <property type="entry name" value="Aldolase class I"/>
    <property type="match status" value="1"/>
</dbReference>
<dbReference type="AlphaFoldDB" id="A0A363NRX8"/>
<dbReference type="Gene3D" id="1.10.238.260">
    <property type="match status" value="1"/>
</dbReference>
<protein>
    <recommendedName>
        <fullName evidence="3">2-isopropylmalate synthase</fullName>
        <ecNumber evidence="3">2.3.3.13</ecNumber>
    </recommendedName>
</protein>
<gene>
    <name evidence="11" type="ORF">DCO56_16560</name>
</gene>
<proteinExistence type="inferred from homology"/>
<dbReference type="PROSITE" id="PS50991">
    <property type="entry name" value="PYR_CT"/>
    <property type="match status" value="1"/>
</dbReference>
<keyword evidence="7" id="KW-0464">Manganese</keyword>
<evidence type="ECO:0000256" key="4">
    <source>
        <dbReference type="ARBA" id="ARBA00022430"/>
    </source>
</evidence>
<dbReference type="PROSITE" id="PS00815">
    <property type="entry name" value="AIPM_HOMOCIT_SYNTH_1"/>
    <property type="match status" value="1"/>
</dbReference>
<dbReference type="InterPro" id="IPR050073">
    <property type="entry name" value="2-IPM_HCS-like"/>
</dbReference>
<comment type="caution">
    <text evidence="11">The sequence shown here is derived from an EMBL/GenBank/DDBJ whole genome shotgun (WGS) entry which is preliminary data.</text>
</comment>
<organism evidence="11 12">
    <name type="scientific">Sphingobacterium athyrii</name>
    <dbReference type="NCBI Taxonomy" id="2152717"/>
    <lineage>
        <taxon>Bacteria</taxon>
        <taxon>Pseudomonadati</taxon>
        <taxon>Bacteroidota</taxon>
        <taxon>Sphingobacteriia</taxon>
        <taxon>Sphingobacteriales</taxon>
        <taxon>Sphingobacteriaceae</taxon>
        <taxon>Sphingobacterium</taxon>
    </lineage>
</organism>
<evidence type="ECO:0000256" key="9">
    <source>
        <dbReference type="RuleBase" id="RU003523"/>
    </source>
</evidence>
<comment type="similarity">
    <text evidence="2">Belongs to the alpha-IPM synthase/homocitrate synthase family. LeuA type 1 subfamily.</text>
</comment>
<evidence type="ECO:0000256" key="7">
    <source>
        <dbReference type="ARBA" id="ARBA00023211"/>
    </source>
</evidence>
<keyword evidence="6 9" id="KW-0808">Transferase</keyword>
<dbReference type="PANTHER" id="PTHR10277">
    <property type="entry name" value="HOMOCITRATE SYNTHASE-RELATED"/>
    <property type="match status" value="1"/>
</dbReference>
<keyword evidence="8" id="KW-0100">Branched-chain amino acid biosynthesis</keyword>
<evidence type="ECO:0000256" key="3">
    <source>
        <dbReference type="ARBA" id="ARBA00012973"/>
    </source>
</evidence>
<dbReference type="NCBIfam" id="NF002086">
    <property type="entry name" value="PRK00915.1-3"/>
    <property type="match status" value="1"/>
</dbReference>
<accession>A0A363NRX8</accession>
<dbReference type="Pfam" id="PF00682">
    <property type="entry name" value="HMGL-like"/>
    <property type="match status" value="1"/>
</dbReference>
<evidence type="ECO:0000256" key="6">
    <source>
        <dbReference type="ARBA" id="ARBA00022679"/>
    </source>
</evidence>
<dbReference type="PANTHER" id="PTHR10277:SF9">
    <property type="entry name" value="2-ISOPROPYLMALATE SYNTHASE 1, CHLOROPLASTIC-RELATED"/>
    <property type="match status" value="1"/>
</dbReference>
<evidence type="ECO:0000313" key="11">
    <source>
        <dbReference type="EMBL" id="PUV23524.1"/>
    </source>
</evidence>
<dbReference type="SUPFAM" id="SSF51569">
    <property type="entry name" value="Aldolase"/>
    <property type="match status" value="1"/>
</dbReference>
<evidence type="ECO:0000256" key="5">
    <source>
        <dbReference type="ARBA" id="ARBA00022605"/>
    </source>
</evidence>
<sequence>MLHDPNHLYIFDTTLRDGEQVPGCQLTTPEKIEIAKDLEKLGVDIIEAGFPVSSPGDFQSVVELSKAVNDVIICALTRANQNDIDVAAEALKYAKRPRIHTGIGSSDMHIKYKFNSTREEILERAVAAVKHAKSYVEDVEFYAEDAGRADLEFLAKMIESVIAAGATVVNIPDTNGYCLPDQYGSKIKYLKENVRNIDQAIISAHCHNDLGLATANSIAAIQNGARQVECTINGIGERAGNTSLEEVAMILKVHNQAFGSLTSNIDSRMFTYLSRKVSDMMNMPVQPNKAIVGRNAFAHSSGIHQDGFLKHRENYEIIRPEDVGLDEADIILTARSGRHALKHHLERLGFHLEKDDLADCYQRFLVLADAKKNICDDDLKSLIQEKI</sequence>
<feature type="domain" description="Pyruvate carboxyltransferase" evidence="10">
    <location>
        <begin position="8"/>
        <end position="271"/>
    </location>
</feature>
<dbReference type="OrthoDB" id="9804858at2"/>
<dbReference type="InterPro" id="IPR054691">
    <property type="entry name" value="LeuA/HCS_post-cat"/>
</dbReference>
<name>A0A363NRX8_9SPHI</name>
<dbReference type="GO" id="GO:0009098">
    <property type="term" value="P:L-leucine biosynthetic process"/>
    <property type="evidence" value="ECO:0007669"/>
    <property type="project" value="UniProtKB-KW"/>
</dbReference>
<dbReference type="InterPro" id="IPR002034">
    <property type="entry name" value="AIPM/Hcit_synth_CS"/>
</dbReference>
<keyword evidence="12" id="KW-1185">Reference proteome</keyword>
<keyword evidence="4" id="KW-0432">Leucine biosynthesis</keyword>